<keyword evidence="1" id="KW-0812">Transmembrane</keyword>
<dbReference type="AlphaFoldDB" id="A0A1W1CDR5"/>
<sequence>MGKFAKFLYYNIIVYFLYVIVDKFFTLLHLYSSDALGTNLQVMPTNLDITLIVINVALSSIGGYYLMKKLEEYLVV</sequence>
<proteinExistence type="predicted"/>
<feature type="transmembrane region" description="Helical" evidence="1">
    <location>
        <begin position="7"/>
        <end position="29"/>
    </location>
</feature>
<accession>A0A1W1CDR5</accession>
<evidence type="ECO:0000256" key="1">
    <source>
        <dbReference type="SAM" id="Phobius"/>
    </source>
</evidence>
<gene>
    <name evidence="2" type="ORF">MNB_SM-5-567</name>
</gene>
<protein>
    <submittedName>
        <fullName evidence="2">Uncharacterized protein</fullName>
    </submittedName>
</protein>
<reference evidence="2" key="1">
    <citation type="submission" date="2016-10" db="EMBL/GenBank/DDBJ databases">
        <authorList>
            <person name="de Groot N.N."/>
        </authorList>
    </citation>
    <scope>NUCLEOTIDE SEQUENCE</scope>
</reference>
<name>A0A1W1CDR5_9ZZZZ</name>
<keyword evidence="1" id="KW-1133">Transmembrane helix</keyword>
<feature type="transmembrane region" description="Helical" evidence="1">
    <location>
        <begin position="49"/>
        <end position="67"/>
    </location>
</feature>
<evidence type="ECO:0000313" key="2">
    <source>
        <dbReference type="EMBL" id="SFV63978.1"/>
    </source>
</evidence>
<dbReference type="EMBL" id="FPHH01000077">
    <property type="protein sequence ID" value="SFV63978.1"/>
    <property type="molecule type" value="Genomic_DNA"/>
</dbReference>
<keyword evidence="1" id="KW-0472">Membrane</keyword>
<organism evidence="2">
    <name type="scientific">hydrothermal vent metagenome</name>
    <dbReference type="NCBI Taxonomy" id="652676"/>
    <lineage>
        <taxon>unclassified sequences</taxon>
        <taxon>metagenomes</taxon>
        <taxon>ecological metagenomes</taxon>
    </lineage>
</organism>